<evidence type="ECO:0000256" key="12">
    <source>
        <dbReference type="ARBA" id="ARBA00023204"/>
    </source>
</evidence>
<sequence length="367" mass="41485">MDTRPPSHIQHPQDTGELSDALLGWYDVNARQLPWRIAPGSDQAPDPYHIWLSEIMLQQTTVVTVIPYFEKFLAKWPTLGDLAHEELDQILAAWAGLGYYARARNLHKCARYIIDEMQGIFPNNEQDLRQLPGIGPYTAAAIAAIAFGRQATVMDGNIERVMARMFNVTTPLPKAKPELKQWAERLTPAKRAGDYAQAVMDLGADICGPRILKCAGRCPWEENCVSGALGIADQLPVRKSKKAKPTRRGYAFWAEYSGHLWLCKRPENGLLGGMMEVPSSDWLETPDWDAVPMPQIPIIANWKETSGMVRHSFTHFHLELKVIRLELLEMIDLQEGNWFPFGQIEDLALPTVMLKIINHLKEPMLDL</sequence>
<dbReference type="InterPro" id="IPR029119">
    <property type="entry name" value="MutY_C"/>
</dbReference>
<evidence type="ECO:0000256" key="11">
    <source>
        <dbReference type="ARBA" id="ARBA00023014"/>
    </source>
</evidence>
<dbReference type="Pfam" id="PF14815">
    <property type="entry name" value="NUDIX_4"/>
    <property type="match status" value="1"/>
</dbReference>
<dbReference type="AlphaFoldDB" id="A0A3B1ATJ3"/>
<dbReference type="GO" id="GO:0032357">
    <property type="term" value="F:oxidized purine DNA binding"/>
    <property type="evidence" value="ECO:0007669"/>
    <property type="project" value="TreeGrafter"/>
</dbReference>
<dbReference type="FunFam" id="1.10.340.30:FF:000002">
    <property type="entry name" value="Adenine DNA glycosylase"/>
    <property type="match status" value="1"/>
</dbReference>
<evidence type="ECO:0000313" key="15">
    <source>
        <dbReference type="EMBL" id="VAX03124.1"/>
    </source>
</evidence>
<reference evidence="15" key="1">
    <citation type="submission" date="2018-06" db="EMBL/GenBank/DDBJ databases">
        <authorList>
            <person name="Zhirakovskaya E."/>
        </authorList>
    </citation>
    <scope>NUCLEOTIDE SEQUENCE</scope>
</reference>
<protein>
    <recommendedName>
        <fullName evidence="5">Adenine DNA glycosylase</fullName>
        <ecNumber evidence="4">3.2.2.31</ecNumber>
    </recommendedName>
</protein>
<evidence type="ECO:0000256" key="6">
    <source>
        <dbReference type="ARBA" id="ARBA00022485"/>
    </source>
</evidence>
<comment type="catalytic activity">
    <reaction evidence="1">
        <text>Hydrolyzes free adenine bases from 7,8-dihydro-8-oxoguanine:adenine mismatched double-stranded DNA, leaving an apurinic site.</text>
        <dbReference type="EC" id="3.2.2.31"/>
    </reaction>
</comment>
<evidence type="ECO:0000256" key="2">
    <source>
        <dbReference type="ARBA" id="ARBA00001966"/>
    </source>
</evidence>
<dbReference type="GO" id="GO:0051539">
    <property type="term" value="F:4 iron, 4 sulfur cluster binding"/>
    <property type="evidence" value="ECO:0007669"/>
    <property type="project" value="UniProtKB-KW"/>
</dbReference>
<dbReference type="InterPro" id="IPR044298">
    <property type="entry name" value="MIG/MutY"/>
</dbReference>
<evidence type="ECO:0000259" key="14">
    <source>
        <dbReference type="SMART" id="SM00478"/>
    </source>
</evidence>
<dbReference type="GO" id="GO:0006284">
    <property type="term" value="P:base-excision repair"/>
    <property type="evidence" value="ECO:0007669"/>
    <property type="project" value="InterPro"/>
</dbReference>
<dbReference type="CDD" id="cd00056">
    <property type="entry name" value="ENDO3c"/>
    <property type="match status" value="1"/>
</dbReference>
<dbReference type="Pfam" id="PF00730">
    <property type="entry name" value="HhH-GPD"/>
    <property type="match status" value="1"/>
</dbReference>
<keyword evidence="7" id="KW-0479">Metal-binding</keyword>
<dbReference type="PROSITE" id="PS01155">
    <property type="entry name" value="ENDONUCLEASE_III_2"/>
    <property type="match status" value="1"/>
</dbReference>
<keyword evidence="8" id="KW-0227">DNA damage</keyword>
<dbReference type="GO" id="GO:0046872">
    <property type="term" value="F:metal ion binding"/>
    <property type="evidence" value="ECO:0007669"/>
    <property type="project" value="UniProtKB-KW"/>
</dbReference>
<evidence type="ECO:0000256" key="1">
    <source>
        <dbReference type="ARBA" id="ARBA00000843"/>
    </source>
</evidence>
<keyword evidence="13 15" id="KW-0326">Glycosidase</keyword>
<dbReference type="EMBL" id="UOFW01000038">
    <property type="protein sequence ID" value="VAX03124.1"/>
    <property type="molecule type" value="Genomic_DNA"/>
</dbReference>
<evidence type="ECO:0000256" key="4">
    <source>
        <dbReference type="ARBA" id="ARBA00012045"/>
    </source>
</evidence>
<feature type="domain" description="HhH-GPD" evidence="14">
    <location>
        <begin position="56"/>
        <end position="205"/>
    </location>
</feature>
<keyword evidence="6" id="KW-0004">4Fe-4S</keyword>
<dbReference type="InterPro" id="IPR003265">
    <property type="entry name" value="HhH-GPD_domain"/>
</dbReference>
<dbReference type="Gene3D" id="1.10.1670.10">
    <property type="entry name" value="Helix-hairpin-Helix base-excision DNA repair enzymes (C-terminal)"/>
    <property type="match status" value="1"/>
</dbReference>
<dbReference type="InterPro" id="IPR011257">
    <property type="entry name" value="DNA_glycosylase"/>
</dbReference>
<evidence type="ECO:0000256" key="13">
    <source>
        <dbReference type="ARBA" id="ARBA00023295"/>
    </source>
</evidence>
<dbReference type="SUPFAM" id="SSF55811">
    <property type="entry name" value="Nudix"/>
    <property type="match status" value="1"/>
</dbReference>
<keyword evidence="9 15" id="KW-0378">Hydrolase</keyword>
<dbReference type="PANTHER" id="PTHR42944">
    <property type="entry name" value="ADENINE DNA GLYCOSYLASE"/>
    <property type="match status" value="1"/>
</dbReference>
<dbReference type="GO" id="GO:0035485">
    <property type="term" value="F:adenine/guanine mispair binding"/>
    <property type="evidence" value="ECO:0007669"/>
    <property type="project" value="TreeGrafter"/>
</dbReference>
<dbReference type="Gene3D" id="1.10.340.30">
    <property type="entry name" value="Hypothetical protein, domain 2"/>
    <property type="match status" value="1"/>
</dbReference>
<evidence type="ECO:0000256" key="10">
    <source>
        <dbReference type="ARBA" id="ARBA00023004"/>
    </source>
</evidence>
<dbReference type="InterPro" id="IPR015797">
    <property type="entry name" value="NUDIX_hydrolase-like_dom_sf"/>
</dbReference>
<keyword evidence="12" id="KW-0234">DNA repair</keyword>
<evidence type="ECO:0000256" key="8">
    <source>
        <dbReference type="ARBA" id="ARBA00022763"/>
    </source>
</evidence>
<evidence type="ECO:0000256" key="5">
    <source>
        <dbReference type="ARBA" id="ARBA00022023"/>
    </source>
</evidence>
<dbReference type="InterPro" id="IPR000445">
    <property type="entry name" value="HhH_motif"/>
</dbReference>
<dbReference type="GO" id="GO:0000701">
    <property type="term" value="F:purine-specific mismatch base pair DNA N-glycosylase activity"/>
    <property type="evidence" value="ECO:0007669"/>
    <property type="project" value="UniProtKB-EC"/>
</dbReference>
<name>A0A3B1ATJ3_9ZZZZ</name>
<keyword evidence="11" id="KW-0411">Iron-sulfur</keyword>
<dbReference type="Gene3D" id="3.90.79.10">
    <property type="entry name" value="Nucleoside Triphosphate Pyrophosphohydrolase"/>
    <property type="match status" value="1"/>
</dbReference>
<dbReference type="SMART" id="SM00478">
    <property type="entry name" value="ENDO3c"/>
    <property type="match status" value="1"/>
</dbReference>
<dbReference type="GO" id="GO:0006298">
    <property type="term" value="P:mismatch repair"/>
    <property type="evidence" value="ECO:0007669"/>
    <property type="project" value="TreeGrafter"/>
</dbReference>
<evidence type="ECO:0000256" key="7">
    <source>
        <dbReference type="ARBA" id="ARBA00022723"/>
    </source>
</evidence>
<comment type="cofactor">
    <cofactor evidence="2">
        <name>[4Fe-4S] cluster</name>
        <dbReference type="ChEBI" id="CHEBI:49883"/>
    </cofactor>
</comment>
<evidence type="ECO:0000256" key="9">
    <source>
        <dbReference type="ARBA" id="ARBA00022801"/>
    </source>
</evidence>
<evidence type="ECO:0000256" key="3">
    <source>
        <dbReference type="ARBA" id="ARBA00008343"/>
    </source>
</evidence>
<proteinExistence type="inferred from homology"/>
<gene>
    <name evidence="15" type="ORF">MNBD_ALPHA03-1408</name>
</gene>
<dbReference type="CDD" id="cd03431">
    <property type="entry name" value="NUDIX_DNA_Glycosylase_C-MutY"/>
    <property type="match status" value="1"/>
</dbReference>
<comment type="similarity">
    <text evidence="3">Belongs to the Nth/MutY family.</text>
</comment>
<keyword evidence="10" id="KW-0408">Iron</keyword>
<dbReference type="InterPro" id="IPR023170">
    <property type="entry name" value="HhH_base_excis_C"/>
</dbReference>
<dbReference type="EC" id="3.2.2.31" evidence="4"/>
<dbReference type="Pfam" id="PF00633">
    <property type="entry name" value="HHH"/>
    <property type="match status" value="1"/>
</dbReference>
<organism evidence="15">
    <name type="scientific">hydrothermal vent metagenome</name>
    <dbReference type="NCBI Taxonomy" id="652676"/>
    <lineage>
        <taxon>unclassified sequences</taxon>
        <taxon>metagenomes</taxon>
        <taxon>ecological metagenomes</taxon>
    </lineage>
</organism>
<dbReference type="PANTHER" id="PTHR42944:SF1">
    <property type="entry name" value="ADENINE DNA GLYCOSYLASE"/>
    <property type="match status" value="1"/>
</dbReference>
<dbReference type="SUPFAM" id="SSF48150">
    <property type="entry name" value="DNA-glycosylase"/>
    <property type="match status" value="1"/>
</dbReference>
<dbReference type="InterPro" id="IPR004036">
    <property type="entry name" value="Endonuclease-III-like_CS2"/>
</dbReference>
<dbReference type="GO" id="GO:0034039">
    <property type="term" value="F:8-oxo-7,8-dihydroguanine DNA N-glycosylase activity"/>
    <property type="evidence" value="ECO:0007669"/>
    <property type="project" value="TreeGrafter"/>
</dbReference>
<accession>A0A3B1ATJ3</accession>